<gene>
    <name evidence="2" type="ORF">GCM10011609_78200</name>
</gene>
<sequence length="144" mass="14753">MSAQEVRQLGVVLVAAGPGLALAAFVAGMTLPLYDFLRVLLAGEGVLAALGCAAVGVAVIKVPDLSRLVKVLRFGSIVPFVTGFIALETLYTDFPEADGLLTSLSSVVFTVAVVASTGAVMFVVAQVDRNTRGSGLPETFIPGS</sequence>
<evidence type="ECO:0000313" key="3">
    <source>
        <dbReference type="Proteomes" id="UP000597656"/>
    </source>
</evidence>
<proteinExistence type="predicted"/>
<dbReference type="EMBL" id="BMNC01000020">
    <property type="protein sequence ID" value="GGN24550.1"/>
    <property type="molecule type" value="Genomic_DNA"/>
</dbReference>
<dbReference type="Proteomes" id="UP000597656">
    <property type="component" value="Unassembled WGS sequence"/>
</dbReference>
<evidence type="ECO:0000313" key="2">
    <source>
        <dbReference type="EMBL" id="GGN24550.1"/>
    </source>
</evidence>
<keyword evidence="1" id="KW-0812">Transmembrane</keyword>
<dbReference type="RefSeq" id="WP_189159919.1">
    <property type="nucleotide sequence ID" value="NZ_BMNC01000020.1"/>
</dbReference>
<keyword evidence="3" id="KW-1185">Reference proteome</keyword>
<name>A0ABQ2IQJ7_9PSEU</name>
<feature type="transmembrane region" description="Helical" evidence="1">
    <location>
        <begin position="103"/>
        <end position="125"/>
    </location>
</feature>
<comment type="caution">
    <text evidence="2">The sequence shown here is derived from an EMBL/GenBank/DDBJ whole genome shotgun (WGS) entry which is preliminary data.</text>
</comment>
<reference evidence="3" key="1">
    <citation type="journal article" date="2019" name="Int. J. Syst. Evol. Microbiol.">
        <title>The Global Catalogue of Microorganisms (GCM) 10K type strain sequencing project: providing services to taxonomists for standard genome sequencing and annotation.</title>
        <authorList>
            <consortium name="The Broad Institute Genomics Platform"/>
            <consortium name="The Broad Institute Genome Sequencing Center for Infectious Disease"/>
            <person name="Wu L."/>
            <person name="Ma J."/>
        </authorList>
    </citation>
    <scope>NUCLEOTIDE SEQUENCE [LARGE SCALE GENOMIC DNA]</scope>
    <source>
        <strain evidence="3">CGMCC 4.7319</strain>
    </source>
</reference>
<keyword evidence="1" id="KW-1133">Transmembrane helix</keyword>
<evidence type="ECO:0000256" key="1">
    <source>
        <dbReference type="SAM" id="Phobius"/>
    </source>
</evidence>
<protein>
    <submittedName>
        <fullName evidence="2">Uncharacterized protein</fullName>
    </submittedName>
</protein>
<feature type="transmembrane region" description="Helical" evidence="1">
    <location>
        <begin position="39"/>
        <end position="59"/>
    </location>
</feature>
<accession>A0ABQ2IQJ7</accession>
<keyword evidence="1" id="KW-0472">Membrane</keyword>
<feature type="transmembrane region" description="Helical" evidence="1">
    <location>
        <begin position="71"/>
        <end position="91"/>
    </location>
</feature>
<organism evidence="2 3">
    <name type="scientific">Lentzea pudingi</name>
    <dbReference type="NCBI Taxonomy" id="1789439"/>
    <lineage>
        <taxon>Bacteria</taxon>
        <taxon>Bacillati</taxon>
        <taxon>Actinomycetota</taxon>
        <taxon>Actinomycetes</taxon>
        <taxon>Pseudonocardiales</taxon>
        <taxon>Pseudonocardiaceae</taxon>
        <taxon>Lentzea</taxon>
    </lineage>
</organism>